<organism evidence="2 3">
    <name type="scientific">Candidatus Gottesmanbacteria bacterium GW2011_GWC2_39_8</name>
    <dbReference type="NCBI Taxonomy" id="1618450"/>
    <lineage>
        <taxon>Bacteria</taxon>
        <taxon>Candidatus Gottesmaniibacteriota</taxon>
    </lineage>
</organism>
<protein>
    <submittedName>
        <fullName evidence="2">Uncharacterized protein</fullName>
    </submittedName>
</protein>
<evidence type="ECO:0000256" key="1">
    <source>
        <dbReference type="SAM" id="Phobius"/>
    </source>
</evidence>
<evidence type="ECO:0000313" key="3">
    <source>
        <dbReference type="Proteomes" id="UP000034539"/>
    </source>
</evidence>
<keyword evidence="1" id="KW-0812">Transmembrane</keyword>
<dbReference type="AlphaFoldDB" id="A0A0G0SFN4"/>
<dbReference type="EMBL" id="LBXN01000015">
    <property type="protein sequence ID" value="KKR33530.1"/>
    <property type="molecule type" value="Genomic_DNA"/>
</dbReference>
<keyword evidence="1" id="KW-0472">Membrane</keyword>
<accession>A0A0G0SFN4</accession>
<gene>
    <name evidence="2" type="ORF">UT63_C0015G0011</name>
</gene>
<keyword evidence="1" id="KW-1133">Transmembrane helix</keyword>
<evidence type="ECO:0000313" key="2">
    <source>
        <dbReference type="EMBL" id="KKR33530.1"/>
    </source>
</evidence>
<reference evidence="2 3" key="1">
    <citation type="journal article" date="2015" name="Nature">
        <title>rRNA introns, odd ribosomes, and small enigmatic genomes across a large radiation of phyla.</title>
        <authorList>
            <person name="Brown C.T."/>
            <person name="Hug L.A."/>
            <person name="Thomas B.C."/>
            <person name="Sharon I."/>
            <person name="Castelle C.J."/>
            <person name="Singh A."/>
            <person name="Wilkins M.J."/>
            <person name="Williams K.H."/>
            <person name="Banfield J.F."/>
        </authorList>
    </citation>
    <scope>NUCLEOTIDE SEQUENCE [LARGE SCALE GENOMIC DNA]</scope>
</reference>
<proteinExistence type="predicted"/>
<dbReference type="Proteomes" id="UP000034539">
    <property type="component" value="Unassembled WGS sequence"/>
</dbReference>
<sequence length="51" mass="6049">MDNKFFKFSFYFFLSSLIIALFFYISSLLHENLGNKILEIPITNQKQTTPK</sequence>
<name>A0A0G0SFN4_9BACT</name>
<feature type="transmembrane region" description="Helical" evidence="1">
    <location>
        <begin position="6"/>
        <end position="26"/>
    </location>
</feature>
<comment type="caution">
    <text evidence="2">The sequence shown here is derived from an EMBL/GenBank/DDBJ whole genome shotgun (WGS) entry which is preliminary data.</text>
</comment>